<dbReference type="SUPFAM" id="SSF101898">
    <property type="entry name" value="NHL repeat"/>
    <property type="match status" value="1"/>
</dbReference>
<proteinExistence type="predicted"/>
<protein>
    <recommendedName>
        <fullName evidence="3">Secretion system C-terminal sorting domain-containing protein</fullName>
    </recommendedName>
</protein>
<name>A0ABR5DJ71_9FLAO</name>
<organism evidence="4 5">
    <name type="scientific">Aequorivita vladivostokensis</name>
    <dbReference type="NCBI Taxonomy" id="171194"/>
    <lineage>
        <taxon>Bacteria</taxon>
        <taxon>Pseudomonadati</taxon>
        <taxon>Bacteroidota</taxon>
        <taxon>Flavobacteriia</taxon>
        <taxon>Flavobacteriales</taxon>
        <taxon>Flavobacteriaceae</taxon>
        <taxon>Aequorivita</taxon>
    </lineage>
</organism>
<evidence type="ECO:0000256" key="2">
    <source>
        <dbReference type="SAM" id="SignalP"/>
    </source>
</evidence>
<dbReference type="Pfam" id="PF18962">
    <property type="entry name" value="Por_Secre_tail"/>
    <property type="match status" value="1"/>
</dbReference>
<evidence type="ECO:0000256" key="1">
    <source>
        <dbReference type="ARBA" id="ARBA00022729"/>
    </source>
</evidence>
<dbReference type="NCBIfam" id="TIGR04183">
    <property type="entry name" value="Por_Secre_tail"/>
    <property type="match status" value="1"/>
</dbReference>
<evidence type="ECO:0000313" key="5">
    <source>
        <dbReference type="Proteomes" id="UP000033497"/>
    </source>
</evidence>
<dbReference type="EMBL" id="JSVU01000003">
    <property type="protein sequence ID" value="KJJ38818.1"/>
    <property type="molecule type" value="Genomic_DNA"/>
</dbReference>
<gene>
    <name evidence="4" type="ORF">MB09_05055</name>
</gene>
<feature type="signal peptide" evidence="2">
    <location>
        <begin position="1"/>
        <end position="20"/>
    </location>
</feature>
<evidence type="ECO:0000313" key="4">
    <source>
        <dbReference type="EMBL" id="KJJ38818.1"/>
    </source>
</evidence>
<feature type="domain" description="Secretion system C-terminal sorting" evidence="3">
    <location>
        <begin position="281"/>
        <end position="344"/>
    </location>
</feature>
<dbReference type="Gene3D" id="2.130.10.10">
    <property type="entry name" value="YVTN repeat-like/Quinoprotein amine dehydrogenase"/>
    <property type="match status" value="1"/>
</dbReference>
<dbReference type="InterPro" id="IPR015943">
    <property type="entry name" value="WD40/YVTN_repeat-like_dom_sf"/>
</dbReference>
<sequence>MKKFYLFVSILLMGVSTIQAQLTDVVTGLDNPSRLFLNGTDLYYSTASEIFKIDITENSPTPVSVIGGLNGTVGMAMEGNTLYFSEFNAGKISKIDITDPTPTAEVVISGLNTPGNLLLDGNTMYYSDPNDNFVAKFDVTDPNPSPVVVATSNFNFNPSGLAMLGNILYMGQGQANRVSMVDVTSGNTQPTDVVVGVNRPLGIRVVGNNLFIAEYIGNKISKKDLSNGSSTAEEIVSGISSPTDIEIAGNTLFILEKGANKISKITIPLGVNDLSAKSIHLFPNPATSFIQVSNLQDPQPFTIYAIDGSKVATGMIQPNERINIENLSAGAYVFTVSGASTKFIKN</sequence>
<evidence type="ECO:0000259" key="3">
    <source>
        <dbReference type="Pfam" id="PF18962"/>
    </source>
</evidence>
<accession>A0ABR5DJ71</accession>
<dbReference type="InterPro" id="IPR026444">
    <property type="entry name" value="Secre_tail"/>
</dbReference>
<comment type="caution">
    <text evidence="4">The sequence shown here is derived from an EMBL/GenBank/DDBJ whole genome shotgun (WGS) entry which is preliminary data.</text>
</comment>
<keyword evidence="5" id="KW-1185">Reference proteome</keyword>
<dbReference type="Proteomes" id="UP000033497">
    <property type="component" value="Unassembled WGS sequence"/>
</dbReference>
<dbReference type="RefSeq" id="WP_131459829.1">
    <property type="nucleotide sequence ID" value="NZ_JSVU01000003.1"/>
</dbReference>
<feature type="chain" id="PRO_5046307140" description="Secretion system C-terminal sorting domain-containing protein" evidence="2">
    <location>
        <begin position="21"/>
        <end position="346"/>
    </location>
</feature>
<keyword evidence="1 2" id="KW-0732">Signal</keyword>
<reference evidence="4 5" key="1">
    <citation type="submission" date="2014-10" db="EMBL/GenBank/DDBJ databases">
        <title>Genome sequencing of Vitellibacter vladivostokensis KMM 3516.</title>
        <authorList>
            <person name="Thevarajoo S."/>
            <person name="Selvaratnam C."/>
            <person name="Goh K.M."/>
            <person name="Chong C.S."/>
        </authorList>
    </citation>
    <scope>NUCLEOTIDE SEQUENCE [LARGE SCALE GENOMIC DNA]</scope>
    <source>
        <strain evidence="4 5">KMM 3516</strain>
    </source>
</reference>